<dbReference type="EMBL" id="ANJA01002464">
    <property type="protein sequence ID" value="ETO69895.1"/>
    <property type="molecule type" value="Genomic_DNA"/>
</dbReference>
<protein>
    <submittedName>
        <fullName evidence="2">Uncharacterized protein</fullName>
    </submittedName>
</protein>
<name>A0A080ZTD4_PHYNI</name>
<organism evidence="2 3">
    <name type="scientific">Phytophthora nicotianae P1976</name>
    <dbReference type="NCBI Taxonomy" id="1317066"/>
    <lineage>
        <taxon>Eukaryota</taxon>
        <taxon>Sar</taxon>
        <taxon>Stramenopiles</taxon>
        <taxon>Oomycota</taxon>
        <taxon>Peronosporomycetes</taxon>
        <taxon>Peronosporales</taxon>
        <taxon>Peronosporaceae</taxon>
        <taxon>Phytophthora</taxon>
    </lineage>
</organism>
<proteinExistence type="predicted"/>
<accession>A0A080ZTD4</accession>
<dbReference type="Proteomes" id="UP000028582">
    <property type="component" value="Unassembled WGS sequence"/>
</dbReference>
<evidence type="ECO:0000256" key="1">
    <source>
        <dbReference type="SAM" id="MobiDB-lite"/>
    </source>
</evidence>
<evidence type="ECO:0000313" key="3">
    <source>
        <dbReference type="Proteomes" id="UP000028582"/>
    </source>
</evidence>
<evidence type="ECO:0000313" key="2">
    <source>
        <dbReference type="EMBL" id="ETO69895.1"/>
    </source>
</evidence>
<reference evidence="2 3" key="1">
    <citation type="submission" date="2013-11" db="EMBL/GenBank/DDBJ databases">
        <title>The Genome Sequence of Phytophthora parasitica P1976.</title>
        <authorList>
            <consortium name="The Broad Institute Genomics Platform"/>
            <person name="Russ C."/>
            <person name="Tyler B."/>
            <person name="Panabieres F."/>
            <person name="Shan W."/>
            <person name="Tripathy S."/>
            <person name="Grunwald N."/>
            <person name="Machado M."/>
            <person name="Johnson C.S."/>
            <person name="Walker B."/>
            <person name="Young S."/>
            <person name="Zeng Q."/>
            <person name="Gargeya S."/>
            <person name="Fitzgerald M."/>
            <person name="Haas B."/>
            <person name="Abouelleil A."/>
            <person name="Allen A.W."/>
            <person name="Alvarado L."/>
            <person name="Arachchi H.M."/>
            <person name="Berlin A.M."/>
            <person name="Chapman S.B."/>
            <person name="Gainer-Dewar J."/>
            <person name="Goldberg J."/>
            <person name="Griggs A."/>
            <person name="Gujja S."/>
            <person name="Hansen M."/>
            <person name="Howarth C."/>
            <person name="Imamovic A."/>
            <person name="Ireland A."/>
            <person name="Larimer J."/>
            <person name="McCowan C."/>
            <person name="Murphy C."/>
            <person name="Pearson M."/>
            <person name="Poon T.W."/>
            <person name="Priest M."/>
            <person name="Roberts A."/>
            <person name="Saif S."/>
            <person name="Shea T."/>
            <person name="Sisk P."/>
            <person name="Sykes S."/>
            <person name="Wortman J."/>
            <person name="Nusbaum C."/>
            <person name="Birren B."/>
        </authorList>
    </citation>
    <scope>NUCLEOTIDE SEQUENCE [LARGE SCALE GENOMIC DNA]</scope>
    <source>
        <strain evidence="2 3">P1976</strain>
    </source>
</reference>
<comment type="caution">
    <text evidence="2">The sequence shown here is derived from an EMBL/GenBank/DDBJ whole genome shotgun (WGS) entry which is preliminary data.</text>
</comment>
<dbReference type="AlphaFoldDB" id="A0A080ZTD4"/>
<sequence>MGGWWISTSKRYKPAPATPPKRSATSGIQK</sequence>
<gene>
    <name evidence="2" type="ORF">F444_13589</name>
</gene>
<feature type="region of interest" description="Disordered" evidence="1">
    <location>
        <begin position="1"/>
        <end position="30"/>
    </location>
</feature>